<evidence type="ECO:0000256" key="3">
    <source>
        <dbReference type="ARBA" id="ARBA00023163"/>
    </source>
</evidence>
<feature type="domain" description="HTH araC/xylS-type" evidence="4">
    <location>
        <begin position="228"/>
        <end position="325"/>
    </location>
</feature>
<keyword evidence="6" id="KW-1185">Reference proteome</keyword>
<dbReference type="Gene3D" id="1.10.10.60">
    <property type="entry name" value="Homeodomain-like"/>
    <property type="match status" value="2"/>
</dbReference>
<dbReference type="CDD" id="cd06996">
    <property type="entry name" value="cupin_Lmo2851-like_N"/>
    <property type="match status" value="1"/>
</dbReference>
<sequence>MDHDMLDQYLREINETEAEQLASGENVNDLPFPNRPGDGEAYFRMPDTPFFQNGPIHVRKHNRFAPMPPHYHSFIELNYIYSGTCVQHINGEKVVLREGQVCLLDSEVVHSIEPMGQGDILINIIMKKSTFLSSFLSRFGSRGIVSDFLANAIAANTNHNRYIVFESEQHADLQLFMRHMMCEAFGSRAYAQEMIYNYMMLIYTELMRVYTYRSNDEHRQRHSRSDLIQILDYIEKHHQTCTLTELANAFNFNANYLGNLLKKRTGKTFMELVKTQRMIHAAGLLANTEQSVADIAHAVGYQSMGFFYQTFADHYRMTPLAYRNQNQLAGQREGER</sequence>
<evidence type="ECO:0000256" key="2">
    <source>
        <dbReference type="ARBA" id="ARBA00023125"/>
    </source>
</evidence>
<dbReference type="Gene3D" id="2.60.120.10">
    <property type="entry name" value="Jelly Rolls"/>
    <property type="match status" value="1"/>
</dbReference>
<evidence type="ECO:0000256" key="1">
    <source>
        <dbReference type="ARBA" id="ARBA00023015"/>
    </source>
</evidence>
<dbReference type="InterPro" id="IPR014710">
    <property type="entry name" value="RmlC-like_jellyroll"/>
</dbReference>
<accession>A0ABV8K961</accession>
<dbReference type="RefSeq" id="WP_377721180.1">
    <property type="nucleotide sequence ID" value="NZ_JBHSAM010000034.1"/>
</dbReference>
<dbReference type="PROSITE" id="PS00041">
    <property type="entry name" value="HTH_ARAC_FAMILY_1"/>
    <property type="match status" value="1"/>
</dbReference>
<proteinExistence type="predicted"/>
<dbReference type="PANTHER" id="PTHR43280">
    <property type="entry name" value="ARAC-FAMILY TRANSCRIPTIONAL REGULATOR"/>
    <property type="match status" value="1"/>
</dbReference>
<keyword evidence="1" id="KW-0805">Transcription regulation</keyword>
<keyword evidence="3" id="KW-0804">Transcription</keyword>
<organism evidence="5 6">
    <name type="scientific">Paenibacillus xanthanilyticus</name>
    <dbReference type="NCBI Taxonomy" id="1783531"/>
    <lineage>
        <taxon>Bacteria</taxon>
        <taxon>Bacillati</taxon>
        <taxon>Bacillota</taxon>
        <taxon>Bacilli</taxon>
        <taxon>Bacillales</taxon>
        <taxon>Paenibacillaceae</taxon>
        <taxon>Paenibacillus</taxon>
    </lineage>
</organism>
<dbReference type="SUPFAM" id="SSF46689">
    <property type="entry name" value="Homeodomain-like"/>
    <property type="match status" value="1"/>
</dbReference>
<dbReference type="Pfam" id="PF02311">
    <property type="entry name" value="AraC_binding"/>
    <property type="match status" value="1"/>
</dbReference>
<dbReference type="SUPFAM" id="SSF51215">
    <property type="entry name" value="Regulatory protein AraC"/>
    <property type="match status" value="1"/>
</dbReference>
<comment type="caution">
    <text evidence="5">The sequence shown here is derived from an EMBL/GenBank/DDBJ whole genome shotgun (WGS) entry which is preliminary data.</text>
</comment>
<dbReference type="InterPro" id="IPR009057">
    <property type="entry name" value="Homeodomain-like_sf"/>
</dbReference>
<dbReference type="InterPro" id="IPR003313">
    <property type="entry name" value="AraC-bd"/>
</dbReference>
<dbReference type="InterPro" id="IPR018062">
    <property type="entry name" value="HTH_AraC-typ_CS"/>
</dbReference>
<keyword evidence="2" id="KW-0238">DNA-binding</keyword>
<protein>
    <submittedName>
        <fullName evidence="5">Helix-turn-helix domain-containing protein</fullName>
    </submittedName>
</protein>
<reference evidence="6" key="1">
    <citation type="journal article" date="2019" name="Int. J. Syst. Evol. Microbiol.">
        <title>The Global Catalogue of Microorganisms (GCM) 10K type strain sequencing project: providing services to taxonomists for standard genome sequencing and annotation.</title>
        <authorList>
            <consortium name="The Broad Institute Genomics Platform"/>
            <consortium name="The Broad Institute Genome Sequencing Center for Infectious Disease"/>
            <person name="Wu L."/>
            <person name="Ma J."/>
        </authorList>
    </citation>
    <scope>NUCLEOTIDE SEQUENCE [LARGE SCALE GENOMIC DNA]</scope>
    <source>
        <strain evidence="6">IBRC-M 10987</strain>
    </source>
</reference>
<evidence type="ECO:0000259" key="4">
    <source>
        <dbReference type="PROSITE" id="PS01124"/>
    </source>
</evidence>
<name>A0ABV8K961_9BACL</name>
<dbReference type="Proteomes" id="UP001595715">
    <property type="component" value="Unassembled WGS sequence"/>
</dbReference>
<gene>
    <name evidence="5" type="ORF">ACFOZ8_23335</name>
</gene>
<dbReference type="PANTHER" id="PTHR43280:SF28">
    <property type="entry name" value="HTH-TYPE TRANSCRIPTIONAL ACTIVATOR RHAS"/>
    <property type="match status" value="1"/>
</dbReference>
<dbReference type="InterPro" id="IPR018060">
    <property type="entry name" value="HTH_AraC"/>
</dbReference>
<dbReference type="SMART" id="SM00342">
    <property type="entry name" value="HTH_ARAC"/>
    <property type="match status" value="1"/>
</dbReference>
<dbReference type="Pfam" id="PF12833">
    <property type="entry name" value="HTH_18"/>
    <property type="match status" value="1"/>
</dbReference>
<dbReference type="InterPro" id="IPR037923">
    <property type="entry name" value="HTH-like"/>
</dbReference>
<evidence type="ECO:0000313" key="6">
    <source>
        <dbReference type="Proteomes" id="UP001595715"/>
    </source>
</evidence>
<evidence type="ECO:0000313" key="5">
    <source>
        <dbReference type="EMBL" id="MFC4102558.1"/>
    </source>
</evidence>
<dbReference type="EMBL" id="JBHSAM010000034">
    <property type="protein sequence ID" value="MFC4102558.1"/>
    <property type="molecule type" value="Genomic_DNA"/>
</dbReference>
<dbReference type="PROSITE" id="PS01124">
    <property type="entry name" value="HTH_ARAC_FAMILY_2"/>
    <property type="match status" value="1"/>
</dbReference>